<reference evidence="3" key="1">
    <citation type="submission" date="2016-10" db="EMBL/GenBank/DDBJ databases">
        <authorList>
            <person name="Varghese N."/>
            <person name="Submissions S."/>
        </authorList>
    </citation>
    <scope>NUCLEOTIDE SEQUENCE [LARGE SCALE GENOMIC DNA]</scope>
    <source>
        <strain evidence="3">CGMCC 1.7061</strain>
    </source>
</reference>
<evidence type="ECO:0000256" key="1">
    <source>
        <dbReference type="SAM" id="SignalP"/>
    </source>
</evidence>
<dbReference type="Proteomes" id="UP000198519">
    <property type="component" value="Unassembled WGS sequence"/>
</dbReference>
<evidence type="ECO:0000313" key="2">
    <source>
        <dbReference type="EMBL" id="SFM43343.1"/>
    </source>
</evidence>
<gene>
    <name evidence="2" type="ORF">SAMN04487963_2569</name>
</gene>
<feature type="signal peptide" evidence="1">
    <location>
        <begin position="1"/>
        <end position="22"/>
    </location>
</feature>
<evidence type="ECO:0000313" key="3">
    <source>
        <dbReference type="Proteomes" id="UP000198519"/>
    </source>
</evidence>
<name>A0A1I4QUG1_9GAMM</name>
<evidence type="ECO:0008006" key="4">
    <source>
        <dbReference type="Google" id="ProtNLM"/>
    </source>
</evidence>
<dbReference type="Gene3D" id="2.40.160.10">
    <property type="entry name" value="Porin"/>
    <property type="match status" value="1"/>
</dbReference>
<sequence length="403" mass="43843">MRMFMLRVVWPLVMPSLVFAHAGENHRREAAAPGLTLDAGISTTYRSGTAIPEDGVWQVPGILMGGDAHGADEAFNLDSANIHLLWVGPQGGYASLDVGSHHDGEVELEEARLGYKVADAWPVVLEGGRMKARFSPENLGHAYARPFSENNLVYDAFYGGHYADDGVRLKTLPLPGLELGIEAWRGDHYPATSGGDGMAQDAYIRWLAGSGVWQLEMGAWVMLADANERPDDRLVGGHAHGASADQNTDLVFSGNQDSAGARFSLARQEPGGWLFALTGEVVTVDVEGELKDTLRQAHLEGDYLGWWVQPELGWQRHALAVRYAQLTLDNHLVGAGGAILADEAGLMSTGTDPDWLGVSYRYQLRDGLGVRAEWTRNRSTGTEEEYIGLGIYWAQRLWSSSGG</sequence>
<keyword evidence="3" id="KW-1185">Reference proteome</keyword>
<organism evidence="2 3">
    <name type="scientific">Marinobacter zhejiangensis</name>
    <dbReference type="NCBI Taxonomy" id="488535"/>
    <lineage>
        <taxon>Bacteria</taxon>
        <taxon>Pseudomonadati</taxon>
        <taxon>Pseudomonadota</taxon>
        <taxon>Gammaproteobacteria</taxon>
        <taxon>Pseudomonadales</taxon>
        <taxon>Marinobacteraceae</taxon>
        <taxon>Marinobacter</taxon>
    </lineage>
</organism>
<dbReference type="InterPro" id="IPR023614">
    <property type="entry name" value="Porin_dom_sf"/>
</dbReference>
<dbReference type="STRING" id="488535.SAMN04487963_2569"/>
<protein>
    <recommendedName>
        <fullName evidence="4">Phosphate-selective porin O and P</fullName>
    </recommendedName>
</protein>
<proteinExistence type="predicted"/>
<dbReference type="AlphaFoldDB" id="A0A1I4QUG1"/>
<dbReference type="EMBL" id="FOUE01000003">
    <property type="protein sequence ID" value="SFM43343.1"/>
    <property type="molecule type" value="Genomic_DNA"/>
</dbReference>
<accession>A0A1I4QUG1</accession>
<dbReference type="SUPFAM" id="SSF56935">
    <property type="entry name" value="Porins"/>
    <property type="match status" value="1"/>
</dbReference>
<keyword evidence="1" id="KW-0732">Signal</keyword>
<feature type="chain" id="PRO_5011756603" description="Phosphate-selective porin O and P" evidence="1">
    <location>
        <begin position="23"/>
        <end position="403"/>
    </location>
</feature>